<evidence type="ECO:0000259" key="1">
    <source>
        <dbReference type="Pfam" id="PF13699"/>
    </source>
</evidence>
<keyword evidence="3" id="KW-1185">Reference proteome</keyword>
<sequence length="427" mass="45441">MGNAAALHLLRQAREASPEQPAVQRSAVHDVLSGSGRPLEASLRAEMESRLGADFSDVRVHDDAAARASAAGVGARAYTSGHHVVIGEGGGDKHTLAHELTHVIQQRQGPVSGSDNGSGLRVSDPADRFERDAEANAHRVMRGAAPAAHEGHAHEHAHAAADGVVQRAPEQTMGRNIAGGLGQYGAQIGELAARIGTTSENVINALLDPAYDPMGAHDIAPEILDSNLKDPIEYAACFPTAHALFPVLTDPAANPPQQGPNPERAADIPEFQAAVRTLTDSIREAWDTGLQSVFRIEYAGHGFTLVIRMAEDGQAHVELIESLAHAAGITTSLSNAPGMSVEHVIEALTAMSSGAVAERVRGAGMLGWNAHALYLGDPQPTEQERFPQTRMKWWRQPLSAQAGNNWHAQFVLRFNFVAQTYGTTQLP</sequence>
<organism evidence="2 3">
    <name type="scientific">Streptomyces drozdowiczii</name>
    <dbReference type="NCBI Taxonomy" id="202862"/>
    <lineage>
        <taxon>Bacteria</taxon>
        <taxon>Bacillati</taxon>
        <taxon>Actinomycetota</taxon>
        <taxon>Actinomycetes</taxon>
        <taxon>Kitasatosporales</taxon>
        <taxon>Streptomycetaceae</taxon>
        <taxon>Streptomyces</taxon>
    </lineage>
</organism>
<dbReference type="Pfam" id="PF13699">
    <property type="entry name" value="eCIS_core"/>
    <property type="match status" value="1"/>
</dbReference>
<dbReference type="EMBL" id="CP098740">
    <property type="protein sequence ID" value="UZK58493.1"/>
    <property type="molecule type" value="Genomic_DNA"/>
</dbReference>
<gene>
    <name evidence="2" type="ORF">NEH16_13450</name>
</gene>
<accession>A0ABY6Q2Z1</accession>
<feature type="domain" description="eCIS core" evidence="1">
    <location>
        <begin position="38"/>
        <end position="109"/>
    </location>
</feature>
<name>A0ABY6Q2Z1_9ACTN</name>
<evidence type="ECO:0000313" key="2">
    <source>
        <dbReference type="EMBL" id="UZK58493.1"/>
    </source>
</evidence>
<reference evidence="2" key="1">
    <citation type="journal article" date="2022" name="Front. Microbiol.">
        <title>Mirubactin C rescues the lethal effect of cell wall biosynthesis mutations in Bacillus subtilis.</title>
        <authorList>
            <person name="Kepplinger B."/>
            <person name="Wen X."/>
            <person name="Tyler A.R."/>
            <person name="Kim B.Y."/>
            <person name="Brown J."/>
            <person name="Banks P."/>
            <person name="Dashti Y."/>
            <person name="Mackenzie E.S."/>
            <person name="Wills C."/>
            <person name="Kawai Y."/>
            <person name="Waldron K.J."/>
            <person name="Allenby N.E.E."/>
            <person name="Wu L.J."/>
            <person name="Hall M.J."/>
            <person name="Errington J."/>
        </authorList>
    </citation>
    <scope>NUCLEOTIDE SEQUENCE</scope>
    <source>
        <strain evidence="2">MDA8-470</strain>
    </source>
</reference>
<proteinExistence type="predicted"/>
<dbReference type="InterPro" id="IPR025295">
    <property type="entry name" value="eCIS_core_dom"/>
</dbReference>
<protein>
    <submittedName>
        <fullName evidence="2">DUF4157 domain-containing protein</fullName>
    </submittedName>
</protein>
<evidence type="ECO:0000313" key="3">
    <source>
        <dbReference type="Proteomes" id="UP001164963"/>
    </source>
</evidence>
<dbReference type="Proteomes" id="UP001164963">
    <property type="component" value="Chromosome"/>
</dbReference>